<protein>
    <recommendedName>
        <fullName evidence="4">Type II secretion system protein GspG C-terminal domain-containing protein</fullName>
    </recommendedName>
</protein>
<evidence type="ECO:0000256" key="1">
    <source>
        <dbReference type="SAM" id="Phobius"/>
    </source>
</evidence>
<dbReference type="SUPFAM" id="SSF54523">
    <property type="entry name" value="Pili subunits"/>
    <property type="match status" value="1"/>
</dbReference>
<evidence type="ECO:0000313" key="3">
    <source>
        <dbReference type="Proteomes" id="UP000176504"/>
    </source>
</evidence>
<dbReference type="Proteomes" id="UP000176504">
    <property type="component" value="Unassembled WGS sequence"/>
</dbReference>
<name>A0A1F4VDP6_UNCKA</name>
<dbReference type="InterPro" id="IPR045584">
    <property type="entry name" value="Pilin-like"/>
</dbReference>
<feature type="transmembrane region" description="Helical" evidence="1">
    <location>
        <begin position="16"/>
        <end position="37"/>
    </location>
</feature>
<evidence type="ECO:0000313" key="2">
    <source>
        <dbReference type="EMBL" id="OGC55406.1"/>
    </source>
</evidence>
<keyword evidence="1" id="KW-0812">Transmembrane</keyword>
<comment type="caution">
    <text evidence="2">The sequence shown here is derived from an EMBL/GenBank/DDBJ whole genome shotgun (WGS) entry which is preliminary data.</text>
</comment>
<sequence>MIVGNEKGYTLLELTVIFLLLGLIALIVSIFINPVIYQRKARDNVRLSDAVRLSSAIEEYVLNNESPPDEDDTMRYSNVIPEGNAGPVESSSSGWIVSDLSSYLTRLPIDPINDNTYRYLYQRSGSSYEVNVKLEYFTEKMEDDGGDNNGFYEVGTDLTIIN</sequence>
<dbReference type="InterPro" id="IPR012902">
    <property type="entry name" value="N_methyl_site"/>
</dbReference>
<accession>A0A1F4VDP6</accession>
<evidence type="ECO:0008006" key="4">
    <source>
        <dbReference type="Google" id="ProtNLM"/>
    </source>
</evidence>
<organism evidence="2 3">
    <name type="scientific">candidate division WWE3 bacterium RIFCSPLOWO2_01_FULL_41_18</name>
    <dbReference type="NCBI Taxonomy" id="1802625"/>
    <lineage>
        <taxon>Bacteria</taxon>
        <taxon>Katanobacteria</taxon>
    </lineage>
</organism>
<gene>
    <name evidence="2" type="ORF">A3A78_00410</name>
</gene>
<keyword evidence="1" id="KW-1133">Transmembrane helix</keyword>
<dbReference type="AlphaFoldDB" id="A0A1F4VDP6"/>
<proteinExistence type="predicted"/>
<keyword evidence="1" id="KW-0472">Membrane</keyword>
<reference evidence="2 3" key="1">
    <citation type="journal article" date="2016" name="Nat. Commun.">
        <title>Thousands of microbial genomes shed light on interconnected biogeochemical processes in an aquifer system.</title>
        <authorList>
            <person name="Anantharaman K."/>
            <person name="Brown C.T."/>
            <person name="Hug L.A."/>
            <person name="Sharon I."/>
            <person name="Castelle C.J."/>
            <person name="Probst A.J."/>
            <person name="Thomas B.C."/>
            <person name="Singh A."/>
            <person name="Wilkins M.J."/>
            <person name="Karaoz U."/>
            <person name="Brodie E.L."/>
            <person name="Williams K.H."/>
            <person name="Hubbard S.S."/>
            <person name="Banfield J.F."/>
        </authorList>
    </citation>
    <scope>NUCLEOTIDE SEQUENCE [LARGE SCALE GENOMIC DNA]</scope>
</reference>
<dbReference type="PROSITE" id="PS00409">
    <property type="entry name" value="PROKAR_NTER_METHYL"/>
    <property type="match status" value="1"/>
</dbReference>
<dbReference type="Gene3D" id="3.30.700.10">
    <property type="entry name" value="Glycoprotein, Type 4 Pilin"/>
    <property type="match status" value="1"/>
</dbReference>
<dbReference type="EMBL" id="MEVI01000002">
    <property type="protein sequence ID" value="OGC55406.1"/>
    <property type="molecule type" value="Genomic_DNA"/>
</dbReference>